<dbReference type="GO" id="GO:0005886">
    <property type="term" value="C:plasma membrane"/>
    <property type="evidence" value="ECO:0007669"/>
    <property type="project" value="TreeGrafter"/>
</dbReference>
<dbReference type="EMBL" id="UZAM01010992">
    <property type="protein sequence ID" value="VDP14470.1"/>
    <property type="molecule type" value="Genomic_DNA"/>
</dbReference>
<proteinExistence type="predicted"/>
<evidence type="ECO:0000313" key="3">
    <source>
        <dbReference type="EMBL" id="VDP14470.1"/>
    </source>
</evidence>
<reference evidence="5" key="1">
    <citation type="submission" date="2016-06" db="UniProtKB">
        <authorList>
            <consortium name="WormBaseParasite"/>
        </authorList>
    </citation>
    <scope>IDENTIFICATION</scope>
</reference>
<feature type="compositionally biased region" description="Polar residues" evidence="1">
    <location>
        <begin position="75"/>
        <end position="86"/>
    </location>
</feature>
<dbReference type="OrthoDB" id="6607178at2759"/>
<protein>
    <submittedName>
        <fullName evidence="5">Nesprin-1</fullName>
    </submittedName>
</protein>
<organism evidence="5">
    <name type="scientific">Soboliphyme baturini</name>
    <dbReference type="NCBI Taxonomy" id="241478"/>
    <lineage>
        <taxon>Eukaryota</taxon>
        <taxon>Metazoa</taxon>
        <taxon>Ecdysozoa</taxon>
        <taxon>Nematoda</taxon>
        <taxon>Enoplea</taxon>
        <taxon>Dorylaimia</taxon>
        <taxon>Dioctophymatida</taxon>
        <taxon>Dioctophymatoidea</taxon>
        <taxon>Soboliphymatidae</taxon>
        <taxon>Soboliphyme</taxon>
    </lineage>
</organism>
<dbReference type="InterPro" id="IPR056503">
    <property type="entry name" value="Spectrin_Dys-1"/>
</dbReference>
<dbReference type="Gene3D" id="1.20.58.60">
    <property type="match status" value="1"/>
</dbReference>
<reference evidence="3 4" key="2">
    <citation type="submission" date="2018-11" db="EMBL/GenBank/DDBJ databases">
        <authorList>
            <consortium name="Pathogen Informatics"/>
        </authorList>
    </citation>
    <scope>NUCLEOTIDE SEQUENCE [LARGE SCALE GENOMIC DNA]</scope>
</reference>
<sequence length="342" mass="39434">MDYHKKIDMLAERYHAIRDEAEKDEVEVGPQAEKVMKALFSNWNTVSGMASEIQAALAKPNADQTPLFHEDNNDPEQQPLVTSTSNGHDKDTREVESALFSYHYRDLVSSPESVAATKKTSEEPDGKSNRFHPPLMKLRADEIPSSVSGRQRDLHELLRFRNWLLDSEQEYSSVCNVASLKDIRESQKKLQKFLSMLNSNKMQLLIIFDKCKDSEIRHKAELLTKQWDRCITQSESRKHELSSMLDDCRAWENLKAELEVWLNDSQAKASGTKINESHIEELEKELHHVEILFAELDLYKNKITTFGKLSNRLIDCYVDDDTSEVSQVTSDLNTMWTKLNDK</sequence>
<gene>
    <name evidence="3" type="ORF">SBAD_LOCUS7841</name>
</gene>
<dbReference type="AlphaFoldDB" id="A0A183IW44"/>
<dbReference type="GO" id="GO:0045202">
    <property type="term" value="C:synapse"/>
    <property type="evidence" value="ECO:0007669"/>
    <property type="project" value="GOC"/>
</dbReference>
<name>A0A183IW44_9BILA</name>
<dbReference type="GO" id="GO:0099536">
    <property type="term" value="P:synaptic signaling"/>
    <property type="evidence" value="ECO:0007669"/>
    <property type="project" value="TreeGrafter"/>
</dbReference>
<dbReference type="PANTHER" id="PTHR12268:SF18">
    <property type="entry name" value="DYSTROTELIN"/>
    <property type="match status" value="1"/>
</dbReference>
<dbReference type="InterPro" id="IPR050774">
    <property type="entry name" value="KCMF1/Dystrophin"/>
</dbReference>
<feature type="domain" description="Dystrophin-1-like spectrin repeat" evidence="2">
    <location>
        <begin position="154"/>
        <end position="242"/>
    </location>
</feature>
<dbReference type="Pfam" id="PF23729">
    <property type="entry name" value="Spectrin_Dys-1"/>
    <property type="match status" value="1"/>
</dbReference>
<evidence type="ECO:0000313" key="5">
    <source>
        <dbReference type="WBParaSite" id="SBAD_0000813401-mRNA-1"/>
    </source>
</evidence>
<dbReference type="PANTHER" id="PTHR12268">
    <property type="entry name" value="E3 UBIQUITIN-PROTEIN LIGASE KCMF1"/>
    <property type="match status" value="1"/>
</dbReference>
<dbReference type="Proteomes" id="UP000270296">
    <property type="component" value="Unassembled WGS sequence"/>
</dbReference>
<feature type="region of interest" description="Disordered" evidence="1">
    <location>
        <begin position="64"/>
        <end position="90"/>
    </location>
</feature>
<evidence type="ECO:0000256" key="1">
    <source>
        <dbReference type="SAM" id="MobiDB-lite"/>
    </source>
</evidence>
<feature type="compositionally biased region" description="Basic and acidic residues" evidence="1">
    <location>
        <begin position="119"/>
        <end position="128"/>
    </location>
</feature>
<keyword evidence="4" id="KW-1185">Reference proteome</keyword>
<accession>A0A183IW44</accession>
<dbReference type="WBParaSite" id="SBAD_0000813401-mRNA-1">
    <property type="protein sequence ID" value="SBAD_0000813401-mRNA-1"/>
    <property type="gene ID" value="SBAD_0000813401"/>
</dbReference>
<feature type="region of interest" description="Disordered" evidence="1">
    <location>
        <begin position="111"/>
        <end position="133"/>
    </location>
</feature>
<dbReference type="SUPFAM" id="SSF46966">
    <property type="entry name" value="Spectrin repeat"/>
    <property type="match status" value="1"/>
</dbReference>
<evidence type="ECO:0000313" key="4">
    <source>
        <dbReference type="Proteomes" id="UP000270296"/>
    </source>
</evidence>
<evidence type="ECO:0000259" key="2">
    <source>
        <dbReference type="Pfam" id="PF23729"/>
    </source>
</evidence>